<keyword evidence="3" id="KW-1185">Reference proteome</keyword>
<dbReference type="EMBL" id="PDCK01000040">
    <property type="protein sequence ID" value="PRQ50883.1"/>
    <property type="molecule type" value="Genomic_DNA"/>
</dbReference>
<reference evidence="2 3" key="1">
    <citation type="journal article" date="2018" name="Nat. Genet.">
        <title>The Rosa genome provides new insights in the design of modern roses.</title>
        <authorList>
            <person name="Bendahmane M."/>
        </authorList>
    </citation>
    <scope>NUCLEOTIDE SEQUENCE [LARGE SCALE GENOMIC DNA]</scope>
    <source>
        <strain evidence="3">cv. Old Blush</strain>
    </source>
</reference>
<protein>
    <submittedName>
        <fullName evidence="2">Uncharacterized protein</fullName>
    </submittedName>
</protein>
<feature type="region of interest" description="Disordered" evidence="1">
    <location>
        <begin position="1"/>
        <end position="51"/>
    </location>
</feature>
<evidence type="ECO:0000313" key="2">
    <source>
        <dbReference type="EMBL" id="PRQ50883.1"/>
    </source>
</evidence>
<dbReference type="AlphaFoldDB" id="A0A2P6RWT0"/>
<comment type="caution">
    <text evidence="2">The sequence shown here is derived from an EMBL/GenBank/DDBJ whole genome shotgun (WGS) entry which is preliminary data.</text>
</comment>
<organism evidence="2 3">
    <name type="scientific">Rosa chinensis</name>
    <name type="common">China rose</name>
    <dbReference type="NCBI Taxonomy" id="74649"/>
    <lineage>
        <taxon>Eukaryota</taxon>
        <taxon>Viridiplantae</taxon>
        <taxon>Streptophyta</taxon>
        <taxon>Embryophyta</taxon>
        <taxon>Tracheophyta</taxon>
        <taxon>Spermatophyta</taxon>
        <taxon>Magnoliopsida</taxon>
        <taxon>eudicotyledons</taxon>
        <taxon>Gunneridae</taxon>
        <taxon>Pentapetalae</taxon>
        <taxon>rosids</taxon>
        <taxon>fabids</taxon>
        <taxon>Rosales</taxon>
        <taxon>Rosaceae</taxon>
        <taxon>Rosoideae</taxon>
        <taxon>Rosoideae incertae sedis</taxon>
        <taxon>Rosa</taxon>
    </lineage>
</organism>
<dbReference type="Gramene" id="PRQ50883">
    <property type="protein sequence ID" value="PRQ50883"/>
    <property type="gene ID" value="RchiOBHm_Chr2g0138131"/>
</dbReference>
<name>A0A2P6RWT0_ROSCH</name>
<accession>A0A2P6RWT0</accession>
<dbReference type="Proteomes" id="UP000238479">
    <property type="component" value="Chromosome 2"/>
</dbReference>
<gene>
    <name evidence="2" type="ORF">RchiOBHm_Chr2g0138131</name>
</gene>
<evidence type="ECO:0000313" key="3">
    <source>
        <dbReference type="Proteomes" id="UP000238479"/>
    </source>
</evidence>
<proteinExistence type="predicted"/>
<evidence type="ECO:0000256" key="1">
    <source>
        <dbReference type="SAM" id="MobiDB-lite"/>
    </source>
</evidence>
<sequence length="51" mass="5389">MNLLLSSISDEPCRSSVSDEPCRSSVPINHAGPCRSSVSDELKSGQQALLS</sequence>